<dbReference type="EMBL" id="CAJVCH010113079">
    <property type="protein sequence ID" value="CAG7724724.1"/>
    <property type="molecule type" value="Genomic_DNA"/>
</dbReference>
<keyword evidence="8" id="KW-1185">Reference proteome</keyword>
<dbReference type="GO" id="GO:0000244">
    <property type="term" value="P:spliceosomal tri-snRNP complex assembly"/>
    <property type="evidence" value="ECO:0007669"/>
    <property type="project" value="TreeGrafter"/>
</dbReference>
<name>A0A8J2JQV2_9HEXA</name>
<dbReference type="AlphaFoldDB" id="A0A8J2JQV2"/>
<feature type="compositionally biased region" description="Basic and acidic residues" evidence="4">
    <location>
        <begin position="232"/>
        <end position="247"/>
    </location>
</feature>
<evidence type="ECO:0000259" key="6">
    <source>
        <dbReference type="Pfam" id="PF20981"/>
    </source>
</evidence>
<accession>A0A8J2JQV2</accession>
<evidence type="ECO:0000259" key="5">
    <source>
        <dbReference type="Pfam" id="PF05282"/>
    </source>
</evidence>
<dbReference type="InterPro" id="IPR007946">
    <property type="entry name" value="AAR2"/>
</dbReference>
<dbReference type="FunFam" id="2.60.34.20:FF:000001">
    <property type="entry name" value="protein AAR2 homolog"/>
    <property type="match status" value="1"/>
</dbReference>
<feature type="domain" description="AAR2 N-terminal" evidence="6">
    <location>
        <begin position="79"/>
        <end position="210"/>
    </location>
</feature>
<dbReference type="Proteomes" id="UP000708208">
    <property type="component" value="Unassembled WGS sequence"/>
</dbReference>
<sequence>MTRGPKRGIPWSTILGGSLSPRGSCLNMPLLLLPKSQGLVNIGRADFILNIWEVFGFEEGTLQIKMEMNPETSLRLFEEGATFVFTNVPPGTEVGIDMQSWNAGEKFRGIKMIPPGIHFMFFSAVNKEGNVAPRTGFFHVFEKGQVIVRKYDPAAEDISRMELSEDTVNRFKCSLKSMDQYLGAYPYDVWRKWVSLTNRLTPEILKRLSPTSGRILSAPELILDEDQSEPPGDPKRTKLEEAESKLPKMTEEPSCRINYTPIPTKVYPDGATPSEISRHSVDDSFRFELFLSSYTKPEEFLAELQFAFVNFLVGQNYTSFEQWKSLVKLITFSESAILKYQSIYSDFLSDLYFQISNVDADFFSDIVTSKFGWIFEYEECPEDEQPVVVDLSTLLVGFIGISIITNSNFHGVDDLIVKSGGLSGEFFNCIIAPPLIQENRPNSFRIFESLKFKIFGQNVMENMQRATIL</sequence>
<dbReference type="OrthoDB" id="201752at2759"/>
<evidence type="ECO:0000256" key="2">
    <source>
        <dbReference type="ARBA" id="ARBA00016372"/>
    </source>
</evidence>
<proteinExistence type="inferred from homology"/>
<dbReference type="CDD" id="cd13778">
    <property type="entry name" value="Aar2_C"/>
    <property type="match status" value="1"/>
</dbReference>
<protein>
    <recommendedName>
        <fullName evidence="2">Protein AAR2 homolog</fullName>
    </recommendedName>
    <alternativeName>
        <fullName evidence="3">AAR2 splicing factor homolog</fullName>
    </alternativeName>
</protein>
<organism evidence="7 8">
    <name type="scientific">Allacma fusca</name>
    <dbReference type="NCBI Taxonomy" id="39272"/>
    <lineage>
        <taxon>Eukaryota</taxon>
        <taxon>Metazoa</taxon>
        <taxon>Ecdysozoa</taxon>
        <taxon>Arthropoda</taxon>
        <taxon>Hexapoda</taxon>
        <taxon>Collembola</taxon>
        <taxon>Symphypleona</taxon>
        <taxon>Sminthuridae</taxon>
        <taxon>Allacma</taxon>
    </lineage>
</organism>
<comment type="similarity">
    <text evidence="1">Belongs to the AAR2 family.</text>
</comment>
<gene>
    <name evidence="7" type="ORF">AFUS01_LOCUS13724</name>
</gene>
<dbReference type="InterPro" id="IPR033648">
    <property type="entry name" value="AAR2_C"/>
</dbReference>
<dbReference type="PANTHER" id="PTHR12689:SF4">
    <property type="entry name" value="PROTEIN AAR2 HOMOLOG"/>
    <property type="match status" value="1"/>
</dbReference>
<comment type="caution">
    <text evidence="7">The sequence shown here is derived from an EMBL/GenBank/DDBJ whole genome shotgun (WGS) entry which is preliminary data.</text>
</comment>
<dbReference type="InterPro" id="IPR033647">
    <property type="entry name" value="Aar2_N"/>
</dbReference>
<dbReference type="PANTHER" id="PTHR12689">
    <property type="entry name" value="A1 CISTRON SPLICING FACTOR AAR2-RELATED"/>
    <property type="match status" value="1"/>
</dbReference>
<evidence type="ECO:0000313" key="7">
    <source>
        <dbReference type="EMBL" id="CAG7724724.1"/>
    </source>
</evidence>
<dbReference type="CDD" id="cd13777">
    <property type="entry name" value="Aar2_N"/>
    <property type="match status" value="1"/>
</dbReference>
<feature type="region of interest" description="Disordered" evidence="4">
    <location>
        <begin position="222"/>
        <end position="247"/>
    </location>
</feature>
<evidence type="ECO:0000256" key="3">
    <source>
        <dbReference type="ARBA" id="ARBA00030625"/>
    </source>
</evidence>
<evidence type="ECO:0000256" key="1">
    <source>
        <dbReference type="ARBA" id="ARBA00006281"/>
    </source>
</evidence>
<evidence type="ECO:0000256" key="4">
    <source>
        <dbReference type="SAM" id="MobiDB-lite"/>
    </source>
</evidence>
<feature type="non-terminal residue" evidence="7">
    <location>
        <position position="1"/>
    </location>
</feature>
<reference evidence="7" key="1">
    <citation type="submission" date="2021-06" db="EMBL/GenBank/DDBJ databases">
        <authorList>
            <person name="Hodson N. C."/>
            <person name="Mongue J. A."/>
            <person name="Jaron S. K."/>
        </authorList>
    </citation>
    <scope>NUCLEOTIDE SEQUENCE</scope>
</reference>
<evidence type="ECO:0000313" key="8">
    <source>
        <dbReference type="Proteomes" id="UP000708208"/>
    </source>
</evidence>
<feature type="domain" description="AAR2 C-terminal" evidence="5">
    <location>
        <begin position="259"/>
        <end position="369"/>
    </location>
</feature>
<dbReference type="Pfam" id="PF05282">
    <property type="entry name" value="AAR2"/>
    <property type="match status" value="1"/>
</dbReference>
<dbReference type="Pfam" id="PF20981">
    <property type="entry name" value="AAR2_1st"/>
    <property type="match status" value="1"/>
</dbReference>